<gene>
    <name evidence="15" type="ORF">J8273_8632</name>
</gene>
<organism evidence="15 16">
    <name type="scientific">Carpediemonas membranifera</name>
    <dbReference type="NCBI Taxonomy" id="201153"/>
    <lineage>
        <taxon>Eukaryota</taxon>
        <taxon>Metamonada</taxon>
        <taxon>Carpediemonas-like organisms</taxon>
        <taxon>Carpediemonas</taxon>
    </lineage>
</organism>
<accession>A0A8J6AR11</accession>
<keyword evidence="11" id="KW-0175">Coiled coil</keyword>
<dbReference type="InterPro" id="IPR012270">
    <property type="entry name" value="CCR4-NOT_su3/5"/>
</dbReference>
<keyword evidence="7 10" id="KW-0805">Transcription regulation</keyword>
<keyword evidence="9 10" id="KW-0539">Nucleus</keyword>
<dbReference type="AlphaFoldDB" id="A0A8J6AR11"/>
<proteinExistence type="inferred from homology"/>
<reference evidence="15" key="1">
    <citation type="submission" date="2021-05" db="EMBL/GenBank/DDBJ databases">
        <title>A free-living protist that lacks canonical eukaryotic 1 DNA replication and segregation systems.</title>
        <authorList>
            <person name="Salas-Leiva D.E."/>
            <person name="Tromer E.C."/>
            <person name="Curtis B.A."/>
            <person name="Jerlstrom-Hultqvist J."/>
            <person name="Kolisko M."/>
            <person name="Yi Z."/>
            <person name="Salas-Leiva J.S."/>
            <person name="Gallot-Lavallee L."/>
            <person name="Kops G.J.P.L."/>
            <person name="Archibald J.M."/>
            <person name="Simpson A.G.B."/>
            <person name="Roger A.J."/>
        </authorList>
    </citation>
    <scope>NUCLEOTIDE SEQUENCE</scope>
    <source>
        <strain evidence="15">BICM</strain>
    </source>
</reference>
<evidence type="ECO:0000256" key="2">
    <source>
        <dbReference type="ARBA" id="ARBA00004496"/>
    </source>
</evidence>
<dbReference type="Gene3D" id="2.30.30.1020">
    <property type="entry name" value="CCR4-NOT complex subunit 2/3/5, C-terminal domain"/>
    <property type="match status" value="1"/>
</dbReference>
<evidence type="ECO:0000259" key="13">
    <source>
        <dbReference type="Pfam" id="PF04065"/>
    </source>
</evidence>
<keyword evidence="6" id="KW-0597">Phosphoprotein</keyword>
<evidence type="ECO:0000256" key="10">
    <source>
        <dbReference type="PIRNR" id="PIRNR005290"/>
    </source>
</evidence>
<evidence type="ECO:0000256" key="8">
    <source>
        <dbReference type="ARBA" id="ARBA00023163"/>
    </source>
</evidence>
<dbReference type="InterPro" id="IPR038635">
    <property type="entry name" value="CCR4-NOT_su2/3/5_C_sf"/>
</dbReference>
<evidence type="ECO:0000313" key="15">
    <source>
        <dbReference type="EMBL" id="KAG9389945.1"/>
    </source>
</evidence>
<keyword evidence="16" id="KW-1185">Reference proteome</keyword>
<protein>
    <submittedName>
        <fullName evidence="15">CCR4-NOT transcription complex subunit 3</fullName>
    </submittedName>
</protein>
<keyword evidence="8 10" id="KW-0804">Transcription</keyword>
<sequence>MSSKKGKKLNSEISLVLKRVKEGVERFNELYDAVYSTDGSSKQKDDALKREIKKLQRYRDQLKTWISSGEIRDNTALVNNRKLIESQMERYKIFERESKTKAFSREALSLTDDAGRRAFGQKAEQKQWVSSTIAELTGGITEYQEEIEKIRSRNKLKRSDKRMIDELEQRISQHRFHVNKLQLMTRALDQDDITVEDIDEIKDDVDYYVSSHDDPDYQPNPTLYEDIDNLMIGEGTRTEVKIEEEPQGLDKTIALMGVTSENSTPRVEVVSRRGTTTNVDGNINAKLEEITKRMSAPTTPVAQKKEKTKRSEPAVGGPKPARRPDTGLPPKAKPGPAPAVPPAKVPLPFAQVVSQTTTQPATQPPTPAQSQSQVPPSQPMTPQRSQSGYSDVMPPGLSAERETQPPIPKSESQSREANRVSPTVPTKEAATPALSEVDLPLSPAQTPQHPGTASREPVHVRERAALEFGLSNVTLSDVHKPRPYHPVRPTATPSYYPQTPMAEAAQFKWYKAQQLDTLFFVFYYEPNTYNQYLASIALKGHDWRFNKRFQTWMQRDVPRHVGEPGAPTGIVEVQDDFERGSYVYFDARDMWCVRKKREFTLMYRDMEGAGDGRRVGSL</sequence>
<evidence type="ECO:0000256" key="3">
    <source>
        <dbReference type="ARBA" id="ARBA00007682"/>
    </source>
</evidence>
<dbReference type="PANTHER" id="PTHR23326">
    <property type="entry name" value="CCR4 NOT-RELATED"/>
    <property type="match status" value="1"/>
</dbReference>
<dbReference type="Proteomes" id="UP000717585">
    <property type="component" value="Unassembled WGS sequence"/>
</dbReference>
<dbReference type="GO" id="GO:0006355">
    <property type="term" value="P:regulation of DNA-templated transcription"/>
    <property type="evidence" value="ECO:0007669"/>
    <property type="project" value="InterPro"/>
</dbReference>
<evidence type="ECO:0000313" key="16">
    <source>
        <dbReference type="Proteomes" id="UP000717585"/>
    </source>
</evidence>
<evidence type="ECO:0000256" key="11">
    <source>
        <dbReference type="SAM" id="Coils"/>
    </source>
</evidence>
<dbReference type="InterPro" id="IPR007207">
    <property type="entry name" value="Not_N"/>
</dbReference>
<feature type="compositionally biased region" description="Pro residues" evidence="12">
    <location>
        <begin position="331"/>
        <end position="345"/>
    </location>
</feature>
<feature type="compositionally biased region" description="Low complexity" evidence="12">
    <location>
        <begin position="346"/>
        <end position="361"/>
    </location>
</feature>
<feature type="domain" description="NOT2/NOT3/NOT5 C-terminal" evidence="14">
    <location>
        <begin position="485"/>
        <end position="605"/>
    </location>
</feature>
<keyword evidence="5 10" id="KW-0678">Repressor</keyword>
<dbReference type="GO" id="GO:0030015">
    <property type="term" value="C:CCR4-NOT core complex"/>
    <property type="evidence" value="ECO:0007669"/>
    <property type="project" value="UniProtKB-UniRule"/>
</dbReference>
<evidence type="ECO:0000259" key="14">
    <source>
        <dbReference type="Pfam" id="PF04153"/>
    </source>
</evidence>
<evidence type="ECO:0000256" key="6">
    <source>
        <dbReference type="ARBA" id="ARBA00022553"/>
    </source>
</evidence>
<comment type="caution">
    <text evidence="15">The sequence shown here is derived from an EMBL/GenBank/DDBJ whole genome shotgun (WGS) entry which is preliminary data.</text>
</comment>
<evidence type="ECO:0000256" key="1">
    <source>
        <dbReference type="ARBA" id="ARBA00004123"/>
    </source>
</evidence>
<name>A0A8J6AR11_9EUKA</name>
<feature type="compositionally biased region" description="Basic and acidic residues" evidence="12">
    <location>
        <begin position="303"/>
        <end position="312"/>
    </location>
</feature>
<dbReference type="OrthoDB" id="293823at2759"/>
<feature type="region of interest" description="Disordered" evidence="12">
    <location>
        <begin position="287"/>
        <end position="457"/>
    </location>
</feature>
<comment type="subcellular location">
    <subcellularLocation>
        <location evidence="2 10">Cytoplasm</location>
    </subcellularLocation>
    <subcellularLocation>
        <location evidence="1 10">Nucleus</location>
    </subcellularLocation>
</comment>
<dbReference type="GO" id="GO:0000932">
    <property type="term" value="C:P-body"/>
    <property type="evidence" value="ECO:0007669"/>
    <property type="project" value="UniProtKB-UniRule"/>
</dbReference>
<evidence type="ECO:0000256" key="12">
    <source>
        <dbReference type="SAM" id="MobiDB-lite"/>
    </source>
</evidence>
<dbReference type="Pfam" id="PF04065">
    <property type="entry name" value="Not3"/>
    <property type="match status" value="1"/>
</dbReference>
<dbReference type="EMBL" id="JAHDYR010000067">
    <property type="protein sequence ID" value="KAG9389945.1"/>
    <property type="molecule type" value="Genomic_DNA"/>
</dbReference>
<evidence type="ECO:0000256" key="9">
    <source>
        <dbReference type="ARBA" id="ARBA00023242"/>
    </source>
</evidence>
<feature type="compositionally biased region" description="Low complexity" evidence="12">
    <location>
        <begin position="368"/>
        <end position="383"/>
    </location>
</feature>
<dbReference type="PIRSF" id="PIRSF005290">
    <property type="entry name" value="NOT_su_3_5"/>
    <property type="match status" value="1"/>
</dbReference>
<dbReference type="GO" id="GO:0005634">
    <property type="term" value="C:nucleus"/>
    <property type="evidence" value="ECO:0007669"/>
    <property type="project" value="UniProtKB-SubCell"/>
</dbReference>
<dbReference type="InterPro" id="IPR040168">
    <property type="entry name" value="Not2/3/5"/>
</dbReference>
<evidence type="ECO:0000256" key="7">
    <source>
        <dbReference type="ARBA" id="ARBA00023015"/>
    </source>
</evidence>
<feature type="coiled-coil region" evidence="11">
    <location>
        <begin position="133"/>
        <end position="184"/>
    </location>
</feature>
<comment type="similarity">
    <text evidence="3 10">Belongs to the CNOT2/3/5 family.</text>
</comment>
<evidence type="ECO:0000256" key="5">
    <source>
        <dbReference type="ARBA" id="ARBA00022491"/>
    </source>
</evidence>
<keyword evidence="4 10" id="KW-0963">Cytoplasm</keyword>
<dbReference type="InterPro" id="IPR007282">
    <property type="entry name" value="NOT2/3/5_C"/>
</dbReference>
<feature type="domain" description="CCR4-Not complex component Not N-terminal" evidence="13">
    <location>
        <begin position="7"/>
        <end position="228"/>
    </location>
</feature>
<dbReference type="Pfam" id="PF04153">
    <property type="entry name" value="NOT2_3_5_C"/>
    <property type="match status" value="1"/>
</dbReference>
<evidence type="ECO:0000256" key="4">
    <source>
        <dbReference type="ARBA" id="ARBA00022490"/>
    </source>
</evidence>